<name>A0ABU1IMN6_9BACL</name>
<protein>
    <submittedName>
        <fullName evidence="2">Uncharacterized protein</fullName>
    </submittedName>
</protein>
<evidence type="ECO:0000313" key="3">
    <source>
        <dbReference type="Proteomes" id="UP001185012"/>
    </source>
</evidence>
<dbReference type="RefSeq" id="WP_309863552.1">
    <property type="nucleotide sequence ID" value="NZ_JAVDQG010000002.1"/>
</dbReference>
<evidence type="ECO:0000313" key="2">
    <source>
        <dbReference type="EMBL" id="MDR6225224.1"/>
    </source>
</evidence>
<comment type="caution">
    <text evidence="2">The sequence shown here is derived from an EMBL/GenBank/DDBJ whole genome shotgun (WGS) entry which is preliminary data.</text>
</comment>
<reference evidence="2 3" key="1">
    <citation type="submission" date="2023-07" db="EMBL/GenBank/DDBJ databases">
        <title>Genomic Encyclopedia of Type Strains, Phase IV (KMG-IV): sequencing the most valuable type-strain genomes for metagenomic binning, comparative biology and taxonomic classification.</title>
        <authorList>
            <person name="Goeker M."/>
        </authorList>
    </citation>
    <scope>NUCLEOTIDE SEQUENCE [LARGE SCALE GENOMIC DNA]</scope>
    <source>
        <strain evidence="2 3">DSM 45903</strain>
    </source>
</reference>
<feature type="compositionally biased region" description="Basic and acidic residues" evidence="1">
    <location>
        <begin position="1"/>
        <end position="10"/>
    </location>
</feature>
<accession>A0ABU1IMN6</accession>
<dbReference type="EMBL" id="JAVDQG010000002">
    <property type="protein sequence ID" value="MDR6225224.1"/>
    <property type="molecule type" value="Genomic_DNA"/>
</dbReference>
<keyword evidence="3" id="KW-1185">Reference proteome</keyword>
<proteinExistence type="predicted"/>
<evidence type="ECO:0000256" key="1">
    <source>
        <dbReference type="SAM" id="MobiDB-lite"/>
    </source>
</evidence>
<sequence>MPQKGDRSVEKPIGAKPLPEASPFDEKSEKEKMERTNRHNLADRKP</sequence>
<feature type="region of interest" description="Disordered" evidence="1">
    <location>
        <begin position="1"/>
        <end position="46"/>
    </location>
</feature>
<feature type="compositionally biased region" description="Basic and acidic residues" evidence="1">
    <location>
        <begin position="24"/>
        <end position="46"/>
    </location>
</feature>
<gene>
    <name evidence="2" type="ORF">JOE21_001215</name>
</gene>
<organism evidence="2 3">
    <name type="scientific">Desmospora profundinema</name>
    <dbReference type="NCBI Taxonomy" id="1571184"/>
    <lineage>
        <taxon>Bacteria</taxon>
        <taxon>Bacillati</taxon>
        <taxon>Bacillota</taxon>
        <taxon>Bacilli</taxon>
        <taxon>Bacillales</taxon>
        <taxon>Thermoactinomycetaceae</taxon>
        <taxon>Desmospora</taxon>
    </lineage>
</organism>
<dbReference type="Proteomes" id="UP001185012">
    <property type="component" value="Unassembled WGS sequence"/>
</dbReference>